<evidence type="ECO:0000313" key="4">
    <source>
        <dbReference type="Proteomes" id="UP000541136"/>
    </source>
</evidence>
<protein>
    <submittedName>
        <fullName evidence="3">Peptidoglycan/LPS O-acetylase OafA/YrhL</fullName>
    </submittedName>
</protein>
<feature type="transmembrane region" description="Helical" evidence="1">
    <location>
        <begin position="324"/>
        <end position="346"/>
    </location>
</feature>
<accession>A0A7W9WP03</accession>
<dbReference type="PANTHER" id="PTHR23028">
    <property type="entry name" value="ACETYLTRANSFERASE"/>
    <property type="match status" value="1"/>
</dbReference>
<dbReference type="AlphaFoldDB" id="A0A7W9WP03"/>
<name>A0A7W9WP03_CASDE</name>
<dbReference type="PANTHER" id="PTHR23028:SF53">
    <property type="entry name" value="ACYL_TRANSF_3 DOMAIN-CONTAINING PROTEIN"/>
    <property type="match status" value="1"/>
</dbReference>
<feature type="transmembrane region" description="Helical" evidence="1">
    <location>
        <begin position="51"/>
        <end position="70"/>
    </location>
</feature>
<evidence type="ECO:0000256" key="1">
    <source>
        <dbReference type="SAM" id="Phobius"/>
    </source>
</evidence>
<feature type="transmembrane region" description="Helical" evidence="1">
    <location>
        <begin position="82"/>
        <end position="103"/>
    </location>
</feature>
<feature type="transmembrane region" description="Helical" evidence="1">
    <location>
        <begin position="160"/>
        <end position="179"/>
    </location>
</feature>
<dbReference type="InterPro" id="IPR002656">
    <property type="entry name" value="Acyl_transf_3_dom"/>
</dbReference>
<evidence type="ECO:0000259" key="2">
    <source>
        <dbReference type="Pfam" id="PF01757"/>
    </source>
</evidence>
<dbReference type="GO" id="GO:0000271">
    <property type="term" value="P:polysaccharide biosynthetic process"/>
    <property type="evidence" value="ECO:0007669"/>
    <property type="project" value="TreeGrafter"/>
</dbReference>
<reference evidence="3 4" key="1">
    <citation type="submission" date="2020-08" db="EMBL/GenBank/DDBJ databases">
        <title>Genomic Encyclopedia of Type Strains, Phase IV (KMG-IV): sequencing the most valuable type-strain genomes for metagenomic binning, comparative biology and taxonomic classification.</title>
        <authorList>
            <person name="Goeker M."/>
        </authorList>
    </citation>
    <scope>NUCLEOTIDE SEQUENCE [LARGE SCALE GENOMIC DNA]</scope>
    <source>
        <strain evidence="3 4">DSM 12141</strain>
    </source>
</reference>
<feature type="transmembrane region" description="Helical" evidence="1">
    <location>
        <begin position="129"/>
        <end position="148"/>
    </location>
</feature>
<feature type="transmembrane region" description="Helical" evidence="1">
    <location>
        <begin position="251"/>
        <end position="272"/>
    </location>
</feature>
<feature type="transmembrane region" description="Helical" evidence="1">
    <location>
        <begin position="222"/>
        <end position="239"/>
    </location>
</feature>
<proteinExistence type="predicted"/>
<feature type="transmembrane region" description="Helical" evidence="1">
    <location>
        <begin position="284"/>
        <end position="304"/>
    </location>
</feature>
<dbReference type="GO" id="GO:0016020">
    <property type="term" value="C:membrane"/>
    <property type="evidence" value="ECO:0007669"/>
    <property type="project" value="TreeGrafter"/>
</dbReference>
<dbReference type="EMBL" id="JACHIB010000011">
    <property type="protein sequence ID" value="MBB6084093.1"/>
    <property type="molecule type" value="Genomic_DNA"/>
</dbReference>
<dbReference type="Proteomes" id="UP000541136">
    <property type="component" value="Unassembled WGS sequence"/>
</dbReference>
<feature type="transmembrane region" description="Helical" evidence="1">
    <location>
        <begin position="12"/>
        <end position="31"/>
    </location>
</feature>
<keyword evidence="1" id="KW-0472">Membrane</keyword>
<keyword evidence="1" id="KW-0812">Transmembrane</keyword>
<dbReference type="Pfam" id="PF01757">
    <property type="entry name" value="Acyl_transf_3"/>
    <property type="match status" value="1"/>
</dbReference>
<dbReference type="InterPro" id="IPR050879">
    <property type="entry name" value="Acyltransferase_3"/>
</dbReference>
<feature type="transmembrane region" description="Helical" evidence="1">
    <location>
        <begin position="199"/>
        <end position="215"/>
    </location>
</feature>
<keyword evidence="1" id="KW-1133">Transmembrane helix</keyword>
<feature type="domain" description="Acyltransferase 3" evidence="2">
    <location>
        <begin position="11"/>
        <end position="343"/>
    </location>
</feature>
<comment type="caution">
    <text evidence="3">The sequence shown here is derived from an EMBL/GenBank/DDBJ whole genome shotgun (WGS) entry which is preliminary data.</text>
</comment>
<sequence>MRSSSSFYLSRLDHLRFVAAALVVLFHYLHAFVGQVQPINPLAIVVSEGHMGIGLFMVLSGFIFAVLCAGKSVDYKLFLFNRFVRIYPLYIFAVVLAVTLMVYQKQINYNVFDIFQWLLLFRPSSISDLPQFSHLWTIPVEFSFYLLFPFFHQFYKKYGARYFIGMIGLLLLLRAGIYLEYGTVRYVAYETLFGRLDQFLIGYLAACCYLAPAARRRFSRPWMLALACGLVFYVIHWLNRHGGGANVEAGWWIVWPTVEALAWAALVLAYLCQRWSLPVWADRLLAQGGVLSFSLYVCHPWVISVLAPRVGVLPLGLGELGDNILTGVLVALPASLFLAWTLNRLIEKPFLEFRRSYLLPQV</sequence>
<dbReference type="RefSeq" id="WP_151025379.1">
    <property type="nucleotide sequence ID" value="NZ_JACHIB010000011.1"/>
</dbReference>
<dbReference type="GO" id="GO:0016747">
    <property type="term" value="F:acyltransferase activity, transferring groups other than amino-acyl groups"/>
    <property type="evidence" value="ECO:0007669"/>
    <property type="project" value="InterPro"/>
</dbReference>
<organism evidence="3 4">
    <name type="scientific">Castellaniella defragrans</name>
    <name type="common">Alcaligenes defragrans</name>
    <dbReference type="NCBI Taxonomy" id="75697"/>
    <lineage>
        <taxon>Bacteria</taxon>
        <taxon>Pseudomonadati</taxon>
        <taxon>Pseudomonadota</taxon>
        <taxon>Betaproteobacteria</taxon>
        <taxon>Burkholderiales</taxon>
        <taxon>Alcaligenaceae</taxon>
        <taxon>Castellaniella</taxon>
    </lineage>
</organism>
<gene>
    <name evidence="3" type="ORF">HNR28_002138</name>
</gene>
<evidence type="ECO:0000313" key="3">
    <source>
        <dbReference type="EMBL" id="MBB6084093.1"/>
    </source>
</evidence>